<evidence type="ECO:0000259" key="1">
    <source>
        <dbReference type="Pfam" id="PF05050"/>
    </source>
</evidence>
<dbReference type="EMBL" id="SWDX01000015">
    <property type="protein sequence ID" value="TKC55809.1"/>
    <property type="molecule type" value="Genomic_DNA"/>
</dbReference>
<dbReference type="AlphaFoldDB" id="A0A4U1FZ31"/>
<comment type="caution">
    <text evidence="2">The sequence shown here is derived from an EMBL/GenBank/DDBJ whole genome shotgun (WGS) entry which is preliminary data.</text>
</comment>
<keyword evidence="2" id="KW-0808">Transferase</keyword>
<name>A0A4U1FZ31_9SPHI</name>
<dbReference type="GO" id="GO:0016740">
    <property type="term" value="F:transferase activity"/>
    <property type="evidence" value="ECO:0007669"/>
    <property type="project" value="UniProtKB-KW"/>
</dbReference>
<dbReference type="InterPro" id="IPR006342">
    <property type="entry name" value="FkbM_mtfrase"/>
</dbReference>
<feature type="domain" description="Methyltransferase FkbM" evidence="1">
    <location>
        <begin position="135"/>
        <end position="245"/>
    </location>
</feature>
<evidence type="ECO:0000313" key="2">
    <source>
        <dbReference type="EMBL" id="TKC55809.1"/>
    </source>
</evidence>
<reference evidence="2 3" key="1">
    <citation type="submission" date="2019-04" db="EMBL/GenBank/DDBJ databases">
        <title>Pedobacter sp. RP-1-16 sp. nov., isolated from Arctic soil.</title>
        <authorList>
            <person name="Dahal R.H."/>
            <person name="Kim D.-U."/>
        </authorList>
    </citation>
    <scope>NUCLEOTIDE SEQUENCE [LARGE SCALE GENOMIC DNA]</scope>
    <source>
        <strain evidence="2 3">RP-1-16</strain>
    </source>
</reference>
<dbReference type="SUPFAM" id="SSF53335">
    <property type="entry name" value="S-adenosyl-L-methionine-dependent methyltransferases"/>
    <property type="match status" value="1"/>
</dbReference>
<accession>A0A4U1FZ31</accession>
<dbReference type="Pfam" id="PF05050">
    <property type="entry name" value="Methyltransf_21"/>
    <property type="match status" value="1"/>
</dbReference>
<dbReference type="InterPro" id="IPR029063">
    <property type="entry name" value="SAM-dependent_MTases_sf"/>
</dbReference>
<organism evidence="2 3">
    <name type="scientific">Pedobacter hiemivivus</name>
    <dbReference type="NCBI Taxonomy" id="2530454"/>
    <lineage>
        <taxon>Bacteria</taxon>
        <taxon>Pseudomonadati</taxon>
        <taxon>Bacteroidota</taxon>
        <taxon>Sphingobacteriia</taxon>
        <taxon>Sphingobacteriales</taxon>
        <taxon>Sphingobacteriaceae</taxon>
        <taxon>Pedobacter</taxon>
    </lineage>
</organism>
<dbReference type="RefSeq" id="WP_136882165.1">
    <property type="nucleotide sequence ID" value="NZ_SWDX01000015.1"/>
</dbReference>
<proteinExistence type="predicted"/>
<sequence length="299" mass="34826">MLKLIKSIFKNKQQPLKDHNPESDYNRNLLRIKITKHLQELEHDKTITEEQKEVLTYLSNNPLQIFPYHFNSKYNEEDVEVLTDAETGLSYVFLDGKKLFFKRGLTKQAIQHMHNFLLKEQDPASPHRYLTHEFNIEQNDVIVDVGSAEGNFALQNIDKAKKVYLFETNPDWIEALEATFKPWLDKIEIINKFVSDKDDVHNITLDTFCKEMGKIDFLKIDVDGAEQQLLDGSKNTLASQVAKLAICTYHLKDDEITFDQILKDNAFKTSYSDGYMIFIYDDLQPPYIRRGLIRAIKTA</sequence>
<evidence type="ECO:0000313" key="3">
    <source>
        <dbReference type="Proteomes" id="UP000309594"/>
    </source>
</evidence>
<dbReference type="Proteomes" id="UP000309594">
    <property type="component" value="Unassembled WGS sequence"/>
</dbReference>
<gene>
    <name evidence="2" type="ORF">FBD94_24500</name>
</gene>
<dbReference type="Gene3D" id="3.40.50.150">
    <property type="entry name" value="Vaccinia Virus protein VP39"/>
    <property type="match status" value="2"/>
</dbReference>
<protein>
    <submittedName>
        <fullName evidence="2">Dimethyladenosine transferase</fullName>
    </submittedName>
</protein>